<organism evidence="3">
    <name type="scientific">Colubraria reticulata</name>
    <dbReference type="NCBI Taxonomy" id="604273"/>
    <lineage>
        <taxon>Eukaryota</taxon>
        <taxon>Metazoa</taxon>
        <taxon>Spiralia</taxon>
        <taxon>Lophotrochozoa</taxon>
        <taxon>Mollusca</taxon>
        <taxon>Gastropoda</taxon>
        <taxon>Caenogastropoda</taxon>
        <taxon>Neogastropoda</taxon>
        <taxon>Buccinoidea</taxon>
        <taxon>Buccinidae</taxon>
        <taxon>Colubraria</taxon>
    </lineage>
</organism>
<feature type="chain" id="PRO_5019724381" evidence="1">
    <location>
        <begin position="27"/>
        <end position="385"/>
    </location>
</feature>
<reference evidence="3" key="1">
    <citation type="journal article" date="2019" name="Toxins">
        <title>A Recurrent Motif: Diversity and Evolution of ShKT Domain Containing Proteins in the Vampire Snail Cumia reticulata.</title>
        <authorList>
            <person name="Gerdol M."/>
            <person name="Cervelli M."/>
            <person name="Mariottini P."/>
            <person name="Oliverio M."/>
            <person name="Dutertre S."/>
            <person name="Modica M.V."/>
        </authorList>
    </citation>
    <scope>NUCLEOTIDE SEQUENCE</scope>
</reference>
<proteinExistence type="evidence at transcript level"/>
<evidence type="ECO:0000256" key="1">
    <source>
        <dbReference type="SAM" id="SignalP"/>
    </source>
</evidence>
<evidence type="ECO:0000259" key="2">
    <source>
        <dbReference type="SMART" id="SM00198"/>
    </source>
</evidence>
<dbReference type="InterPro" id="IPR014044">
    <property type="entry name" value="CAP_dom"/>
</dbReference>
<feature type="signal peptide" evidence="1">
    <location>
        <begin position="1"/>
        <end position="26"/>
    </location>
</feature>
<dbReference type="InterPro" id="IPR001283">
    <property type="entry name" value="CRISP-related"/>
</dbReference>
<keyword evidence="1" id="KW-0732">Signal</keyword>
<protein>
    <submittedName>
        <fullName evidence="3">CreCAP-ShK6</fullName>
    </submittedName>
</protein>
<dbReference type="PRINTS" id="PR00838">
    <property type="entry name" value="V5ALLERGEN"/>
</dbReference>
<dbReference type="SUPFAM" id="SSF55797">
    <property type="entry name" value="PR-1-like"/>
    <property type="match status" value="1"/>
</dbReference>
<sequence length="385" mass="42792">MTKNVAGALMVMWVFAGLVSIHGGHGSVMDSNSGRMLSRGRRGVRRESKETCTGEFESIPGHTMCMTDNSRMTTWGVSSDERAQIVQQHNDARRDVTPSATDLTPLIWNDKLADVAQKWAKQCVFDHDTERSVPSLGLSVGQNVAVGQDSWQEAIQGWHDEVMLYTFGQDPNRYPGADGWKKIAHYTQMVQNTTYLVGCGLAFCQNDRYGRYYVCNYASGQTRLDFPYTKGSRCLACPNSCPNGLCECGRRVCLNGGTLNLRTCSCKCPSVYKGELCEEMNCPNEDPSFCSRSHQFSDCKRYSNLPHLCPYMCKLCKGETFTSPFGCEFTGRRATPDQCKTYGDRGRDSKQCAINGGSFGCSDCSQYDNVKQQYCPVQCGLCKAD</sequence>
<dbReference type="EMBL" id="MK387126">
    <property type="protein sequence ID" value="QBH70092.1"/>
    <property type="molecule type" value="mRNA"/>
</dbReference>
<dbReference type="Gene3D" id="3.40.33.10">
    <property type="entry name" value="CAP"/>
    <property type="match status" value="1"/>
</dbReference>
<evidence type="ECO:0000313" key="3">
    <source>
        <dbReference type="EMBL" id="QBH70092.1"/>
    </source>
</evidence>
<dbReference type="AlphaFoldDB" id="A0A481SMK6"/>
<dbReference type="Pfam" id="PF00188">
    <property type="entry name" value="CAP"/>
    <property type="match status" value="1"/>
</dbReference>
<dbReference type="PRINTS" id="PR00837">
    <property type="entry name" value="V5TPXLIKE"/>
</dbReference>
<dbReference type="SMART" id="SM00198">
    <property type="entry name" value="SCP"/>
    <property type="match status" value="1"/>
</dbReference>
<accession>A0A481SMK6</accession>
<dbReference type="InterPro" id="IPR002413">
    <property type="entry name" value="V5_allergen-like"/>
</dbReference>
<dbReference type="PANTHER" id="PTHR10334">
    <property type="entry name" value="CYSTEINE-RICH SECRETORY PROTEIN-RELATED"/>
    <property type="match status" value="1"/>
</dbReference>
<feature type="domain" description="SCP" evidence="2">
    <location>
        <begin position="80"/>
        <end position="224"/>
    </location>
</feature>
<dbReference type="InterPro" id="IPR035940">
    <property type="entry name" value="CAP_sf"/>
</dbReference>
<name>A0A481SMK6_9CAEN</name>